<keyword evidence="4" id="KW-1185">Reference proteome</keyword>
<dbReference type="EMBL" id="CATQJA010002610">
    <property type="protein sequence ID" value="CAJ0572981.1"/>
    <property type="molecule type" value="Genomic_DNA"/>
</dbReference>
<dbReference type="Proteomes" id="UP001177023">
    <property type="component" value="Unassembled WGS sequence"/>
</dbReference>
<dbReference type="AlphaFoldDB" id="A0AA36FZS1"/>
<sequence>MQLRLAVFALLCAPLAAIWIGEEYWTVIDYLGNIRDGKTTADFLTIPNADGSEARGWVAYWITRTKYGSGHYEAFGHAIRRADGRVCGYFVGQDDEVVEVCGGFRVLSRSRQDAQQGTTFRWVSGRETNSYDAVGFTNHKIASFTNGTGTSYGDGQLPDRGARQFKGVFPENYDDIIKADGYEFDTRVHFLRKSTAERGPERTGAYLASAYSDPHVRHAEGWAGHPGQEPRQPENHQQNVPSRPGCTLVKTRDGNVFEVSCPQQQPASAQVDPNDARLKDPRTNPSYEYYDPMFDPRSSLYDGRYNPYDSQYDPEMDRMWRAANIRSDGQKPAPPRGYDPRTHQQRLRPNPPAGREVERPVRVLRPGPVIPAPAGNGQQSLPAHILSPGVDRGLTVVDYQGNVYRKQPNSDNFEQEDRRPSIDIGRGAAPNQPVQPEIGGGSEPDQRPAAPQPEEERPEMGAGAGPAEVNEVPESQEATQDDGVELPTDGNDDDDYLLDKTRPSLPEAPVLPSDDEKDIQLEESKEDA</sequence>
<proteinExistence type="predicted"/>
<evidence type="ECO:0000256" key="1">
    <source>
        <dbReference type="SAM" id="MobiDB-lite"/>
    </source>
</evidence>
<evidence type="ECO:0000313" key="3">
    <source>
        <dbReference type="EMBL" id="CAJ0572981.1"/>
    </source>
</evidence>
<evidence type="ECO:0000256" key="2">
    <source>
        <dbReference type="SAM" id="SignalP"/>
    </source>
</evidence>
<feature type="region of interest" description="Disordered" evidence="1">
    <location>
        <begin position="404"/>
        <end position="528"/>
    </location>
</feature>
<organism evidence="3 4">
    <name type="scientific">Mesorhabditis spiculigera</name>
    <dbReference type="NCBI Taxonomy" id="96644"/>
    <lineage>
        <taxon>Eukaryota</taxon>
        <taxon>Metazoa</taxon>
        <taxon>Ecdysozoa</taxon>
        <taxon>Nematoda</taxon>
        <taxon>Chromadorea</taxon>
        <taxon>Rhabditida</taxon>
        <taxon>Rhabditina</taxon>
        <taxon>Rhabditomorpha</taxon>
        <taxon>Rhabditoidea</taxon>
        <taxon>Rhabditidae</taxon>
        <taxon>Mesorhabditinae</taxon>
        <taxon>Mesorhabditis</taxon>
    </lineage>
</organism>
<accession>A0AA36FZS1</accession>
<feature type="compositionally biased region" description="Basic and acidic residues" evidence="1">
    <location>
        <begin position="518"/>
        <end position="528"/>
    </location>
</feature>
<evidence type="ECO:0000313" key="4">
    <source>
        <dbReference type="Proteomes" id="UP001177023"/>
    </source>
</evidence>
<feature type="signal peptide" evidence="2">
    <location>
        <begin position="1"/>
        <end position="17"/>
    </location>
</feature>
<feature type="region of interest" description="Disordered" evidence="1">
    <location>
        <begin position="260"/>
        <end position="294"/>
    </location>
</feature>
<keyword evidence="2" id="KW-0732">Signal</keyword>
<gene>
    <name evidence="3" type="ORF">MSPICULIGERA_LOCUS11352</name>
</gene>
<feature type="region of interest" description="Disordered" evidence="1">
    <location>
        <begin position="217"/>
        <end position="245"/>
    </location>
</feature>
<feature type="compositionally biased region" description="Acidic residues" evidence="1">
    <location>
        <begin position="479"/>
        <end position="496"/>
    </location>
</feature>
<feature type="non-terminal residue" evidence="3">
    <location>
        <position position="528"/>
    </location>
</feature>
<name>A0AA36FZS1_9BILA</name>
<feature type="chain" id="PRO_5041389200" evidence="2">
    <location>
        <begin position="18"/>
        <end position="528"/>
    </location>
</feature>
<protein>
    <submittedName>
        <fullName evidence="3">Uncharacterized protein</fullName>
    </submittedName>
</protein>
<feature type="region of interest" description="Disordered" evidence="1">
    <location>
        <begin position="326"/>
        <end position="386"/>
    </location>
</feature>
<comment type="caution">
    <text evidence="3">The sequence shown here is derived from an EMBL/GenBank/DDBJ whole genome shotgun (WGS) entry which is preliminary data.</text>
</comment>
<reference evidence="3" key="1">
    <citation type="submission" date="2023-06" db="EMBL/GenBank/DDBJ databases">
        <authorList>
            <person name="Delattre M."/>
        </authorList>
    </citation>
    <scope>NUCLEOTIDE SEQUENCE</scope>
    <source>
        <strain evidence="3">AF72</strain>
    </source>
</reference>